<organism evidence="1 2">
    <name type="scientific">Lentzea roselyniae</name>
    <dbReference type="NCBI Taxonomy" id="531940"/>
    <lineage>
        <taxon>Bacteria</taxon>
        <taxon>Bacillati</taxon>
        <taxon>Actinomycetota</taxon>
        <taxon>Actinomycetes</taxon>
        <taxon>Pseudonocardiales</taxon>
        <taxon>Pseudonocardiaceae</taxon>
        <taxon>Lentzea</taxon>
    </lineage>
</organism>
<proteinExistence type="predicted"/>
<sequence length="73" mass="7964">MLVTQRPTAPALLTVLGIYKLEGSVALFGAYDRTRRRAANSSLPYPPPPPLSLFVPPMAISRFTNNLAARELP</sequence>
<keyword evidence="2" id="KW-1185">Reference proteome</keyword>
<reference evidence="2" key="1">
    <citation type="journal article" date="2019" name="Int. J. Syst. Evol. Microbiol.">
        <title>The Global Catalogue of Microorganisms (GCM) 10K type strain sequencing project: providing services to taxonomists for standard genome sequencing and annotation.</title>
        <authorList>
            <consortium name="The Broad Institute Genomics Platform"/>
            <consortium name="The Broad Institute Genome Sequencing Center for Infectious Disease"/>
            <person name="Wu L."/>
            <person name="Ma J."/>
        </authorList>
    </citation>
    <scope>NUCLEOTIDE SEQUENCE [LARGE SCALE GENOMIC DNA]</scope>
    <source>
        <strain evidence="2">JCM 17494</strain>
    </source>
</reference>
<dbReference type="Proteomes" id="UP001500711">
    <property type="component" value="Unassembled WGS sequence"/>
</dbReference>
<dbReference type="EMBL" id="BAABBE010000086">
    <property type="protein sequence ID" value="GAA3689913.1"/>
    <property type="molecule type" value="Genomic_DNA"/>
</dbReference>
<comment type="caution">
    <text evidence="1">The sequence shown here is derived from an EMBL/GenBank/DDBJ whole genome shotgun (WGS) entry which is preliminary data.</text>
</comment>
<accession>A0ABP7CG49</accession>
<evidence type="ECO:0000313" key="1">
    <source>
        <dbReference type="EMBL" id="GAA3689913.1"/>
    </source>
</evidence>
<evidence type="ECO:0000313" key="2">
    <source>
        <dbReference type="Proteomes" id="UP001500711"/>
    </source>
</evidence>
<gene>
    <name evidence="1" type="ORF">GCM10022267_90680</name>
</gene>
<protein>
    <submittedName>
        <fullName evidence="1">Uncharacterized protein</fullName>
    </submittedName>
</protein>
<name>A0ABP7CG49_9PSEU</name>